<dbReference type="AlphaFoldDB" id="A0A7D5T3F8"/>
<dbReference type="Pfam" id="PF00881">
    <property type="entry name" value="Nitroreductase"/>
    <property type="match status" value="1"/>
</dbReference>
<reference evidence="3 4" key="1">
    <citation type="submission" date="2020-07" db="EMBL/GenBank/DDBJ databases">
        <title>Halosimplex litoreum sp. nov. and Halosimplex rubrum sp. nov., isolated from different salt environments.</title>
        <authorList>
            <person name="Cui H."/>
        </authorList>
    </citation>
    <scope>NUCLEOTIDE SEQUENCE [LARGE SCALE GENOMIC DNA]</scope>
    <source>
        <strain evidence="3 4">R2</strain>
    </source>
</reference>
<evidence type="ECO:0000259" key="2">
    <source>
        <dbReference type="Pfam" id="PF00881"/>
    </source>
</evidence>
<evidence type="ECO:0000256" key="1">
    <source>
        <dbReference type="SAM" id="MobiDB-lite"/>
    </source>
</evidence>
<organism evidence="3 4">
    <name type="scientific">Halosimplex pelagicum</name>
    <dbReference type="NCBI Taxonomy" id="869886"/>
    <lineage>
        <taxon>Archaea</taxon>
        <taxon>Methanobacteriati</taxon>
        <taxon>Methanobacteriota</taxon>
        <taxon>Stenosarchaea group</taxon>
        <taxon>Halobacteria</taxon>
        <taxon>Halobacteriales</taxon>
        <taxon>Haloarculaceae</taxon>
        <taxon>Halosimplex</taxon>
    </lineage>
</organism>
<dbReference type="OrthoDB" id="10206at2157"/>
<feature type="compositionally biased region" description="Basic and acidic residues" evidence="1">
    <location>
        <begin position="1"/>
        <end position="41"/>
    </location>
</feature>
<feature type="region of interest" description="Disordered" evidence="1">
    <location>
        <begin position="260"/>
        <end position="293"/>
    </location>
</feature>
<proteinExistence type="predicted"/>
<dbReference type="CDD" id="cd02142">
    <property type="entry name" value="McbC_SagB-like_oxidoreductase"/>
    <property type="match status" value="2"/>
</dbReference>
<dbReference type="NCBIfam" id="TIGR03605">
    <property type="entry name" value="antibiot_sagB"/>
    <property type="match status" value="1"/>
</dbReference>
<dbReference type="KEGG" id="hpel:HZS54_09760"/>
<gene>
    <name evidence="3" type="ORF">HZS54_09760</name>
</gene>
<dbReference type="PANTHER" id="PTHR43745:SF2">
    <property type="entry name" value="NITROREDUCTASE MJ1384-RELATED"/>
    <property type="match status" value="1"/>
</dbReference>
<evidence type="ECO:0000313" key="4">
    <source>
        <dbReference type="Proteomes" id="UP000509346"/>
    </source>
</evidence>
<dbReference type="InterPro" id="IPR000415">
    <property type="entry name" value="Nitroreductase-like"/>
</dbReference>
<dbReference type="RefSeq" id="WP_179922326.1">
    <property type="nucleotide sequence ID" value="NZ_CP058909.1"/>
</dbReference>
<feature type="region of interest" description="Disordered" evidence="1">
    <location>
        <begin position="155"/>
        <end position="180"/>
    </location>
</feature>
<dbReference type="EMBL" id="CP058909">
    <property type="protein sequence ID" value="QLH81891.1"/>
    <property type="molecule type" value="Genomic_DNA"/>
</dbReference>
<accession>A0A7D5T3F8</accession>
<dbReference type="PANTHER" id="PTHR43745">
    <property type="entry name" value="NITROREDUCTASE MJ1384-RELATED"/>
    <property type="match status" value="1"/>
</dbReference>
<sequence length="532" mass="57023">MVDAREYHERTDYSPERLREMDFELDESNRPRPYKIYEDLPRVSPGDDPDPPQTPALAAVAADGPAPPAAAPAPDGDPDIGTLCHYAAGVTKELEIRGQPMRFRAAACTGKLYHVDIYAVAGDCGAFSPGVYHFDPHSGEFDVLREGDYRGALAAAAGERPGENGDGDDGPERTESAGVADAPVTFVAASEWWRNAWKYRDRTYRHAFWDSGTILANLLAVAHGGGHRAEVVAGFADDPVVELLGLDPDEEAPLALVPVGSGSPVPDDADADGATPDVDPIDPDERPLSENPVDYPLIPDAWRQSRLDDGAAAASWRANFTVEAADASLGERVDDADWVALDPVDAETASARPIGNTIERRGSCREYSRDPITARKFATVLDRALRGVPADAFAGDLRGLVDCYCLVHAVEGIESGCYEYHPGPDELERVGDTDRDRAGELALGQDVVGDAAVNVYLVADVDAVVSEFGNRGYRLAQLEAGVALGRLYLATYAHRSLGGRGFTFADTEVREYLSPHADGATPMTLFAFGTPA</sequence>
<evidence type="ECO:0000313" key="3">
    <source>
        <dbReference type="EMBL" id="QLH81891.1"/>
    </source>
</evidence>
<feature type="region of interest" description="Disordered" evidence="1">
    <location>
        <begin position="1"/>
        <end position="77"/>
    </location>
</feature>
<dbReference type="InterPro" id="IPR029479">
    <property type="entry name" value="Nitroreductase"/>
</dbReference>
<protein>
    <submittedName>
        <fullName evidence="3">SagB/ThcOx family dehydrogenase</fullName>
    </submittedName>
</protein>
<feature type="compositionally biased region" description="Low complexity" evidence="1">
    <location>
        <begin position="261"/>
        <end position="278"/>
    </location>
</feature>
<dbReference type="SUPFAM" id="SSF55469">
    <property type="entry name" value="FMN-dependent nitroreductase-like"/>
    <property type="match status" value="2"/>
</dbReference>
<dbReference type="InterPro" id="IPR052544">
    <property type="entry name" value="Bacteriocin_Proc_Enz"/>
</dbReference>
<keyword evidence="4" id="KW-1185">Reference proteome</keyword>
<feature type="compositionally biased region" description="Low complexity" evidence="1">
    <location>
        <begin position="55"/>
        <end position="64"/>
    </location>
</feature>
<dbReference type="GO" id="GO:0016491">
    <property type="term" value="F:oxidoreductase activity"/>
    <property type="evidence" value="ECO:0007669"/>
    <property type="project" value="InterPro"/>
</dbReference>
<feature type="domain" description="Nitroreductase" evidence="2">
    <location>
        <begin position="173"/>
        <end position="260"/>
    </location>
</feature>
<dbReference type="GeneID" id="56082875"/>
<dbReference type="Gene3D" id="3.40.109.10">
    <property type="entry name" value="NADH Oxidase"/>
    <property type="match status" value="2"/>
</dbReference>
<dbReference type="Proteomes" id="UP000509346">
    <property type="component" value="Chromosome"/>
</dbReference>
<dbReference type="InterPro" id="IPR020051">
    <property type="entry name" value="SagB-type_dehydrogenase"/>
</dbReference>
<name>A0A7D5T3F8_9EURY</name>